<dbReference type="SUPFAM" id="SSF52540">
    <property type="entry name" value="P-loop containing nucleoside triphosphate hydrolases"/>
    <property type="match status" value="1"/>
</dbReference>
<dbReference type="Pfam" id="PF07693">
    <property type="entry name" value="KAP_NTPase"/>
    <property type="match status" value="1"/>
</dbReference>
<evidence type="ECO:0000259" key="1">
    <source>
        <dbReference type="Pfam" id="PF07693"/>
    </source>
</evidence>
<name>A0A5I1KPZ5_SALVI</name>
<protein>
    <recommendedName>
        <fullName evidence="1">KAP NTPase domain-containing protein</fullName>
    </recommendedName>
</protein>
<dbReference type="EMBL" id="AAMJGV010000024">
    <property type="protein sequence ID" value="EDH9284981.1"/>
    <property type="molecule type" value="Genomic_DNA"/>
</dbReference>
<accession>A0A5I1KPZ5</accession>
<organism evidence="2">
    <name type="scientific">Salmonella virchow</name>
    <dbReference type="NCBI Taxonomy" id="48409"/>
    <lineage>
        <taxon>Bacteria</taxon>
        <taxon>Pseudomonadati</taxon>
        <taxon>Pseudomonadota</taxon>
        <taxon>Gammaproteobacteria</taxon>
        <taxon>Enterobacterales</taxon>
        <taxon>Enterobacteriaceae</taxon>
        <taxon>Salmonella</taxon>
    </lineage>
</organism>
<feature type="domain" description="KAP NTPase" evidence="1">
    <location>
        <begin position="6"/>
        <end position="251"/>
    </location>
</feature>
<dbReference type="EMBL" id="AAHIYA010000022">
    <property type="protein sequence ID" value="EBW6816914.1"/>
    <property type="molecule type" value="Genomic_DNA"/>
</dbReference>
<dbReference type="InterPro" id="IPR011646">
    <property type="entry name" value="KAP_P-loop"/>
</dbReference>
<proteinExistence type="predicted"/>
<evidence type="ECO:0000313" key="3">
    <source>
        <dbReference type="EMBL" id="EDH9284981.1"/>
    </source>
</evidence>
<dbReference type="AlphaFoldDB" id="A0A5I1KPZ5"/>
<dbReference type="InterPro" id="IPR027417">
    <property type="entry name" value="P-loop_NTPase"/>
</dbReference>
<reference evidence="2" key="1">
    <citation type="submission" date="2018-06" db="EMBL/GenBank/DDBJ databases">
        <authorList>
            <person name="Ashton P.M."/>
            <person name="Dallman T."/>
            <person name="Nair S."/>
            <person name="De Pinna E."/>
            <person name="Peters T."/>
            <person name="Grant K."/>
        </authorList>
    </citation>
    <scope>NUCLEOTIDE SEQUENCE</scope>
    <source>
        <strain evidence="2">274290</strain>
        <strain evidence="3">368339</strain>
    </source>
</reference>
<dbReference type="Gene3D" id="3.40.50.300">
    <property type="entry name" value="P-loop containing nucleotide triphosphate hydrolases"/>
    <property type="match status" value="1"/>
</dbReference>
<comment type="caution">
    <text evidence="2">The sequence shown here is derived from an EMBL/GenBank/DDBJ whole genome shotgun (WGS) entry which is preliminary data.</text>
</comment>
<gene>
    <name evidence="3" type="ORF">CC415_20675</name>
    <name evidence="2" type="ORF">DP858_19740</name>
</gene>
<evidence type="ECO:0000313" key="2">
    <source>
        <dbReference type="EMBL" id="EBW6816914.1"/>
    </source>
</evidence>
<sequence>MNYNEELTSYLNYLVNLEKSPNFAVMIDGEWGSGKTWFVRKLMNEESLKGEVKPLMISLYGIKSTEQIDEIIFKQMHPFLSSKGMLLAGTLTKALIKGTLKIDLSDSFVTSVEGSPELPNVSIKDFYYSPENTILIFDDLERCELDWNSIFGYINNFVEEKECKVLIIANEREILNPARNKNLDGIYLDAKEKVIGITFKYQPQHSHAYEYFLKNITSELNTILNIKNIESLLTLSECNNIRLIERQISFFERIFKILPAQFQQNSDLILRLYQLHFILYFESNKIKRTVSDLLTYKIDDDNKYTSNLIEKYGTTYLSNLILDEGTWIDIIDNQKINQEKIISELIIFVSVSNKTIEPWTQLWNYERLKYTEFEESYNSTLHTLINFEILNEHVLKHIYGLLLHLSREHIKPINEHYLTNLANSAVDILAEKGMIQTSYEIFDEDIKDERWGGLTFHCKETREFKELVNYIEQKKNVLIAYQLSQDAQKIFKLIQSGNHEYYAHLNFNNKDIYSFYDKPVLYFGDAEQLTKILIDSTEMHFFGYTIKNRYNNTPYLKELSAERFFHRELIRKLIEKKTQINSNILSLQIDELINDCLTPAIDKLKQSIEN</sequence>